<dbReference type="RefSeq" id="WP_386720945.1">
    <property type="nucleotide sequence ID" value="NZ_JBHRSZ010000004.1"/>
</dbReference>
<organism evidence="1 2">
    <name type="scientific">Litoribrevibacter euphylliae</name>
    <dbReference type="NCBI Taxonomy" id="1834034"/>
    <lineage>
        <taxon>Bacteria</taxon>
        <taxon>Pseudomonadati</taxon>
        <taxon>Pseudomonadota</taxon>
        <taxon>Gammaproteobacteria</taxon>
        <taxon>Oceanospirillales</taxon>
        <taxon>Oceanospirillaceae</taxon>
        <taxon>Litoribrevibacter</taxon>
    </lineage>
</organism>
<reference evidence="2" key="1">
    <citation type="journal article" date="2019" name="Int. J. Syst. Evol. Microbiol.">
        <title>The Global Catalogue of Microorganisms (GCM) 10K type strain sequencing project: providing services to taxonomists for standard genome sequencing and annotation.</title>
        <authorList>
            <consortium name="The Broad Institute Genomics Platform"/>
            <consortium name="The Broad Institute Genome Sequencing Center for Infectious Disease"/>
            <person name="Wu L."/>
            <person name="Ma J."/>
        </authorList>
    </citation>
    <scope>NUCLEOTIDE SEQUENCE [LARGE SCALE GENOMIC DNA]</scope>
    <source>
        <strain evidence="2">KCTC 52438</strain>
    </source>
</reference>
<gene>
    <name evidence="1" type="ORF">ACFOEK_11725</name>
</gene>
<comment type="caution">
    <text evidence="1">The sequence shown here is derived from an EMBL/GenBank/DDBJ whole genome shotgun (WGS) entry which is preliminary data.</text>
</comment>
<protein>
    <submittedName>
        <fullName evidence="1">Uncharacterized protein</fullName>
    </submittedName>
</protein>
<evidence type="ECO:0000313" key="1">
    <source>
        <dbReference type="EMBL" id="MFC3151697.1"/>
    </source>
</evidence>
<keyword evidence="2" id="KW-1185">Reference proteome</keyword>
<sequence length="119" mass="13713">MDIVIAFCASFIVLCALGLAIIISRKSFKRVDEAYFTDCLTRCSQGMITSDEWLVFLSLPIKHDPWLEGLKMELLDINEEYGVRTVKVGQLPYMLMEEQGIQCIQAILERISERPYKDF</sequence>
<name>A0ABV7HD40_9GAMM</name>
<proteinExistence type="predicted"/>
<evidence type="ECO:0000313" key="2">
    <source>
        <dbReference type="Proteomes" id="UP001595476"/>
    </source>
</evidence>
<dbReference type="EMBL" id="JBHRSZ010000004">
    <property type="protein sequence ID" value="MFC3151697.1"/>
    <property type="molecule type" value="Genomic_DNA"/>
</dbReference>
<dbReference type="Proteomes" id="UP001595476">
    <property type="component" value="Unassembled WGS sequence"/>
</dbReference>
<accession>A0ABV7HD40</accession>